<dbReference type="InterPro" id="IPR016071">
    <property type="entry name" value="Staphylococal_nuclease_OB-fold"/>
</dbReference>
<keyword evidence="3" id="KW-1185">Reference proteome</keyword>
<dbReference type="PROSITE" id="PS51257">
    <property type="entry name" value="PROKAR_LIPOPROTEIN"/>
    <property type="match status" value="1"/>
</dbReference>
<proteinExistence type="predicted"/>
<organism evidence="2 3">
    <name type="scientific">Mycoplasma marinum</name>
    <dbReference type="NCBI Taxonomy" id="1937190"/>
    <lineage>
        <taxon>Bacteria</taxon>
        <taxon>Bacillati</taxon>
        <taxon>Mycoplasmatota</taxon>
        <taxon>Mollicutes</taxon>
        <taxon>Mycoplasmataceae</taxon>
        <taxon>Mycoplasma</taxon>
    </lineage>
</organism>
<dbReference type="Proteomes" id="UP000294192">
    <property type="component" value="Unassembled WGS sequence"/>
</dbReference>
<dbReference type="SUPFAM" id="SSF50199">
    <property type="entry name" value="Staphylococcal nuclease"/>
    <property type="match status" value="1"/>
</dbReference>
<feature type="domain" description="TNase-like" evidence="1">
    <location>
        <begin position="57"/>
        <end position="198"/>
    </location>
</feature>
<dbReference type="PROSITE" id="PS50830">
    <property type="entry name" value="TNASE_3"/>
    <property type="match status" value="1"/>
</dbReference>
<reference evidence="2 3" key="1">
    <citation type="submission" date="2018-02" db="EMBL/GenBank/DDBJ databases">
        <title>Mycoplasma marinum and Mycoplasma todarodis sp. nov., moderately halophilic and psychrotolerant mycoplasmas isolated from cephalopods.</title>
        <authorList>
            <person name="Viver T."/>
        </authorList>
    </citation>
    <scope>NUCLEOTIDE SEQUENCE [LARGE SCALE GENOMIC DNA]</scope>
    <source>
        <strain evidence="2 3">PE</strain>
    </source>
</reference>
<dbReference type="OrthoDB" id="401280at2"/>
<gene>
    <name evidence="2" type="ORF">C4B24_03590</name>
</gene>
<dbReference type="Pfam" id="PF00565">
    <property type="entry name" value="SNase"/>
    <property type="match status" value="1"/>
</dbReference>
<evidence type="ECO:0000313" key="2">
    <source>
        <dbReference type="EMBL" id="TCG10916.1"/>
    </source>
</evidence>
<dbReference type="EMBL" id="PSZO01000018">
    <property type="protein sequence ID" value="TCG10916.1"/>
    <property type="molecule type" value="Genomic_DNA"/>
</dbReference>
<evidence type="ECO:0000313" key="3">
    <source>
        <dbReference type="Proteomes" id="UP000294192"/>
    </source>
</evidence>
<dbReference type="AlphaFoldDB" id="A0A4R0XJU3"/>
<accession>A0A4R0XJU3</accession>
<dbReference type="Gene3D" id="2.40.50.90">
    <property type="match status" value="1"/>
</dbReference>
<protein>
    <recommendedName>
        <fullName evidence="1">TNase-like domain-containing protein</fullName>
    </recommendedName>
</protein>
<name>A0A4R0XJU3_9MOLU</name>
<comment type="caution">
    <text evidence="2">The sequence shown here is derived from an EMBL/GenBank/DDBJ whole genome shotgun (WGS) entry which is preliminary data.</text>
</comment>
<dbReference type="SMART" id="SM00318">
    <property type="entry name" value="SNc"/>
    <property type="match status" value="1"/>
</dbReference>
<sequence>MKNLLYSFIKSLSFLTILLLCTLLISCSASKKENYKSTRNSFYSKGKDIQWLPNHIIKHIHDGDTFTDESNNVYRLFSVDTPEITTFTFNHKNESTVGLEHYWAQKATDFVKRVIQNKKVTIINKTHDVYHRLVSAVFYKDGEGNVKNLAMELIRRGLARIAFISKTNKMFNVDSGFFDYMQFLQEQARSNRVGLFKYDSANFWNIFPKSNVGI</sequence>
<dbReference type="RefSeq" id="WP_131599399.1">
    <property type="nucleotide sequence ID" value="NZ_CBDBYK010000017.1"/>
</dbReference>
<dbReference type="InterPro" id="IPR035437">
    <property type="entry name" value="SNase_OB-fold_sf"/>
</dbReference>
<evidence type="ECO:0000259" key="1">
    <source>
        <dbReference type="PROSITE" id="PS50830"/>
    </source>
</evidence>